<dbReference type="PANTHER" id="PTHR43095:SF2">
    <property type="entry name" value="GLUCONOKINASE"/>
    <property type="match status" value="1"/>
</dbReference>
<comment type="similarity">
    <text evidence="1">Belongs to the FGGY kinase family.</text>
</comment>
<dbReference type="Pfam" id="PF00370">
    <property type="entry name" value="FGGY_N"/>
    <property type="match status" value="1"/>
</dbReference>
<gene>
    <name evidence="6" type="primary">xylB</name>
    <name evidence="6" type="ORF">GCM10009846_29150</name>
</gene>
<dbReference type="InterPro" id="IPR043129">
    <property type="entry name" value="ATPase_NBD"/>
</dbReference>
<evidence type="ECO:0000256" key="1">
    <source>
        <dbReference type="ARBA" id="ARBA00009156"/>
    </source>
</evidence>
<evidence type="ECO:0000259" key="5">
    <source>
        <dbReference type="Pfam" id="PF02782"/>
    </source>
</evidence>
<evidence type="ECO:0000256" key="2">
    <source>
        <dbReference type="ARBA" id="ARBA00022679"/>
    </source>
</evidence>
<keyword evidence="7" id="KW-1185">Reference proteome</keyword>
<dbReference type="Proteomes" id="UP001501599">
    <property type="component" value="Unassembled WGS sequence"/>
</dbReference>
<evidence type="ECO:0000256" key="3">
    <source>
        <dbReference type="ARBA" id="ARBA00022777"/>
    </source>
</evidence>
<dbReference type="Pfam" id="PF02782">
    <property type="entry name" value="FGGY_C"/>
    <property type="match status" value="1"/>
</dbReference>
<sequence>MRVYAVDLGTTNTKVVLFDERLRRLAIASAPTDLVRSGDRVELSAPDLLETVLRLIRSCASRASDAGDMDAGSHHAVIALTGQAESLVLVDADGRDVRPAISWLDDRASIEAAELGERFDAAEAFAITGEPTPSTTWPAAKLRWLARHEPDALERTERVLMLKDDLVRRLTGRALGERTTRGFTYLHDVLAGTPWSAMLDFVSISAEQLPTVVAAGADAGVVREAVAAAMPPAASWRVNVGALDHFCAMVGTGSYLPGVVSESAGTVLSLSMLAGDFAFDPAHSASFHAGIADGDVVLFSGVDGGGISLEWFRREGLAGMPYDELETALLARGRRVRPSSAPVFLPYLTGVAPPDLFASARGAFLGLDLAHDRIDMAYAVQEGVAHILRRNVDAFGGARQIVSTGGGTASAHWNQLKADACGVDLLVPDEEEATCRGAAVLALVEAGELATLADADDLALPTVTRYRPRDASVHDERYRLFDDGLRRLFG</sequence>
<feature type="domain" description="Carbohydrate kinase FGGY C-terminal" evidence="5">
    <location>
        <begin position="284"/>
        <end position="445"/>
    </location>
</feature>
<dbReference type="PANTHER" id="PTHR43095">
    <property type="entry name" value="SUGAR KINASE"/>
    <property type="match status" value="1"/>
</dbReference>
<dbReference type="PIRSF" id="PIRSF000538">
    <property type="entry name" value="GlpK"/>
    <property type="match status" value="1"/>
</dbReference>
<dbReference type="RefSeq" id="WP_344344816.1">
    <property type="nucleotide sequence ID" value="NZ_BAAAQT010000008.1"/>
</dbReference>
<name>A0ABP5MSD4_9MICO</name>
<feature type="domain" description="Carbohydrate kinase FGGY N-terminal" evidence="4">
    <location>
        <begin position="4"/>
        <end position="251"/>
    </location>
</feature>
<dbReference type="Gene3D" id="3.30.420.40">
    <property type="match status" value="2"/>
</dbReference>
<accession>A0ABP5MSD4</accession>
<dbReference type="EMBL" id="BAAAQT010000008">
    <property type="protein sequence ID" value="GAA2176223.1"/>
    <property type="molecule type" value="Genomic_DNA"/>
</dbReference>
<dbReference type="InterPro" id="IPR018484">
    <property type="entry name" value="FGGY_N"/>
</dbReference>
<dbReference type="CDD" id="cd07773">
    <property type="entry name" value="ASKHA_NBD_FGGY_FK"/>
    <property type="match status" value="1"/>
</dbReference>
<evidence type="ECO:0000259" key="4">
    <source>
        <dbReference type="Pfam" id="PF00370"/>
    </source>
</evidence>
<evidence type="ECO:0000313" key="7">
    <source>
        <dbReference type="Proteomes" id="UP001501599"/>
    </source>
</evidence>
<reference evidence="7" key="1">
    <citation type="journal article" date="2019" name="Int. J. Syst. Evol. Microbiol.">
        <title>The Global Catalogue of Microorganisms (GCM) 10K type strain sequencing project: providing services to taxonomists for standard genome sequencing and annotation.</title>
        <authorList>
            <consortium name="The Broad Institute Genomics Platform"/>
            <consortium name="The Broad Institute Genome Sequencing Center for Infectious Disease"/>
            <person name="Wu L."/>
            <person name="Ma J."/>
        </authorList>
    </citation>
    <scope>NUCLEOTIDE SEQUENCE [LARGE SCALE GENOMIC DNA]</scope>
    <source>
        <strain evidence="7">JCM 16026</strain>
    </source>
</reference>
<evidence type="ECO:0000313" key="6">
    <source>
        <dbReference type="EMBL" id="GAA2176223.1"/>
    </source>
</evidence>
<dbReference type="SUPFAM" id="SSF53067">
    <property type="entry name" value="Actin-like ATPase domain"/>
    <property type="match status" value="2"/>
</dbReference>
<protein>
    <submittedName>
        <fullName evidence="6">Xylulokinase</fullName>
    </submittedName>
</protein>
<dbReference type="InterPro" id="IPR050406">
    <property type="entry name" value="FGGY_Carb_Kinase"/>
</dbReference>
<proteinExistence type="inferred from homology"/>
<comment type="caution">
    <text evidence="6">The sequence shown here is derived from an EMBL/GenBank/DDBJ whole genome shotgun (WGS) entry which is preliminary data.</text>
</comment>
<organism evidence="6 7">
    <name type="scientific">Agrococcus versicolor</name>
    <dbReference type="NCBI Taxonomy" id="501482"/>
    <lineage>
        <taxon>Bacteria</taxon>
        <taxon>Bacillati</taxon>
        <taxon>Actinomycetota</taxon>
        <taxon>Actinomycetes</taxon>
        <taxon>Micrococcales</taxon>
        <taxon>Microbacteriaceae</taxon>
        <taxon>Agrococcus</taxon>
    </lineage>
</organism>
<keyword evidence="2" id="KW-0808">Transferase</keyword>
<dbReference type="InterPro" id="IPR000577">
    <property type="entry name" value="Carb_kinase_FGGY"/>
</dbReference>
<keyword evidence="3" id="KW-0418">Kinase</keyword>
<dbReference type="InterPro" id="IPR018485">
    <property type="entry name" value="FGGY_C"/>
</dbReference>